<name>A0A9W7L9H2_9STRA</name>
<dbReference type="InterPro" id="IPR018247">
    <property type="entry name" value="EF_Hand_1_Ca_BS"/>
</dbReference>
<dbReference type="Proteomes" id="UP001165065">
    <property type="component" value="Unassembled WGS sequence"/>
</dbReference>
<dbReference type="InterPro" id="IPR011992">
    <property type="entry name" value="EF-hand-dom_pair"/>
</dbReference>
<comment type="subcellular location">
    <subcellularLocation>
        <location evidence="1">Cytoplasm</location>
    </subcellularLocation>
</comment>
<evidence type="ECO:0000256" key="2">
    <source>
        <dbReference type="ARBA" id="ARBA00022490"/>
    </source>
</evidence>
<accession>A0A9W7L9H2</accession>
<evidence type="ECO:0000256" key="1">
    <source>
        <dbReference type="ARBA" id="ARBA00004496"/>
    </source>
</evidence>
<dbReference type="AlphaFoldDB" id="A0A9W7L9H2"/>
<dbReference type="PANTHER" id="PTHR12085">
    <property type="entry name" value="SERINE/THREONINE-PROTEIN PHOSPHATASE 2A REGULATORY SUBUNIT B'' SUBUNIT GAMMA"/>
    <property type="match status" value="1"/>
</dbReference>
<dbReference type="EMBL" id="BRYA01000115">
    <property type="protein sequence ID" value="GMI39960.1"/>
    <property type="molecule type" value="Genomic_DNA"/>
</dbReference>
<organism evidence="4 5">
    <name type="scientific">Triparma columacea</name>
    <dbReference type="NCBI Taxonomy" id="722753"/>
    <lineage>
        <taxon>Eukaryota</taxon>
        <taxon>Sar</taxon>
        <taxon>Stramenopiles</taxon>
        <taxon>Ochrophyta</taxon>
        <taxon>Bolidophyceae</taxon>
        <taxon>Parmales</taxon>
        <taxon>Triparmaceae</taxon>
        <taxon>Triparma</taxon>
    </lineage>
</organism>
<dbReference type="PROSITE" id="PS00018">
    <property type="entry name" value="EF_HAND_1"/>
    <property type="match status" value="1"/>
</dbReference>
<evidence type="ECO:0000313" key="4">
    <source>
        <dbReference type="EMBL" id="GMI39960.1"/>
    </source>
</evidence>
<keyword evidence="3" id="KW-0106">Calcium</keyword>
<evidence type="ECO:0000313" key="5">
    <source>
        <dbReference type="Proteomes" id="UP001165065"/>
    </source>
</evidence>
<keyword evidence="5" id="KW-1185">Reference proteome</keyword>
<dbReference type="SUPFAM" id="SSF47473">
    <property type="entry name" value="EF-hand"/>
    <property type="match status" value="1"/>
</dbReference>
<dbReference type="OrthoDB" id="10265007at2759"/>
<comment type="caution">
    <text evidence="4">The sequence shown here is derived from an EMBL/GenBank/DDBJ whole genome shotgun (WGS) entry which is preliminary data.</text>
</comment>
<sequence>MHENFYPFYVFTATRRFMFFLDPKNTGRVSIKKLVCSGVMEELLELGMAGGNGGREGGEGGGGLGGNWFSAENSLRVYSQYLELDKNQNGLLAKEELMQYSGSGRQPMRLTAAFIDRIFDEITTYQSQGVGEGVGKQGKNSGTRKEGEMDYKTFLDFVLAMENKNTLPGLQYLWKLLSLGQDHMDSFTINYFFRDIVGVLKENGIENIKTEDVQDEIFDMISPVCGDRITFDELWKSGCGETVVEMLIDINGFWGYENRENYAEENEEYDEEVEGLMTA</sequence>
<protein>
    <submittedName>
        <fullName evidence="4">Uncharacterized protein</fullName>
    </submittedName>
</protein>
<dbReference type="GO" id="GO:0000226">
    <property type="term" value="P:microtubule cytoskeleton organization"/>
    <property type="evidence" value="ECO:0007669"/>
    <property type="project" value="TreeGrafter"/>
</dbReference>
<dbReference type="PANTHER" id="PTHR12085:SF3">
    <property type="entry name" value="SERINE_THREONINE-PROTEIN PHOSPHATASE 2A REGULATORY SUBUNIT B'' SUBUNIT GAMMA"/>
    <property type="match status" value="1"/>
</dbReference>
<reference evidence="5" key="1">
    <citation type="journal article" date="2023" name="Commun. Biol.">
        <title>Genome analysis of Parmales, the sister group of diatoms, reveals the evolutionary specialization of diatoms from phago-mixotrophs to photoautotrophs.</title>
        <authorList>
            <person name="Ban H."/>
            <person name="Sato S."/>
            <person name="Yoshikawa S."/>
            <person name="Yamada K."/>
            <person name="Nakamura Y."/>
            <person name="Ichinomiya M."/>
            <person name="Sato N."/>
            <person name="Blanc-Mathieu R."/>
            <person name="Endo H."/>
            <person name="Kuwata A."/>
            <person name="Ogata H."/>
        </authorList>
    </citation>
    <scope>NUCLEOTIDE SEQUENCE [LARGE SCALE GENOMIC DNA]</scope>
</reference>
<dbReference type="GO" id="GO:0035303">
    <property type="term" value="P:regulation of dephosphorylation"/>
    <property type="evidence" value="ECO:0007669"/>
    <property type="project" value="InterPro"/>
</dbReference>
<dbReference type="InterPro" id="IPR039865">
    <property type="entry name" value="PPP2R3C"/>
</dbReference>
<gene>
    <name evidence="4" type="ORF">TrCOL_g4888</name>
</gene>
<dbReference type="GO" id="GO:0005737">
    <property type="term" value="C:cytoplasm"/>
    <property type="evidence" value="ECO:0007669"/>
    <property type="project" value="UniProtKB-SubCell"/>
</dbReference>
<proteinExistence type="predicted"/>
<dbReference type="Gene3D" id="1.10.238.10">
    <property type="entry name" value="EF-hand"/>
    <property type="match status" value="1"/>
</dbReference>
<dbReference type="GO" id="GO:0005819">
    <property type="term" value="C:spindle"/>
    <property type="evidence" value="ECO:0007669"/>
    <property type="project" value="TreeGrafter"/>
</dbReference>
<keyword evidence="2" id="KW-0963">Cytoplasm</keyword>
<evidence type="ECO:0000256" key="3">
    <source>
        <dbReference type="ARBA" id="ARBA00022837"/>
    </source>
</evidence>
<dbReference type="GO" id="GO:0030865">
    <property type="term" value="P:cortical cytoskeleton organization"/>
    <property type="evidence" value="ECO:0007669"/>
    <property type="project" value="TreeGrafter"/>
</dbReference>